<gene>
    <name evidence="1" type="ORF">BO71DRAFT_401763</name>
</gene>
<dbReference type="VEuPathDB" id="FungiDB:BO71DRAFT_401763"/>
<dbReference type="EMBL" id="KZ825961">
    <property type="protein sequence ID" value="PYH90958.1"/>
    <property type="molecule type" value="Genomic_DNA"/>
</dbReference>
<proteinExistence type="predicted"/>
<dbReference type="OrthoDB" id="3800738at2759"/>
<evidence type="ECO:0000313" key="2">
    <source>
        <dbReference type="Proteomes" id="UP000247810"/>
    </source>
</evidence>
<organism evidence="1 2">
    <name type="scientific">Aspergillus ellipticus CBS 707.79</name>
    <dbReference type="NCBI Taxonomy" id="1448320"/>
    <lineage>
        <taxon>Eukaryota</taxon>
        <taxon>Fungi</taxon>
        <taxon>Dikarya</taxon>
        <taxon>Ascomycota</taxon>
        <taxon>Pezizomycotina</taxon>
        <taxon>Eurotiomycetes</taxon>
        <taxon>Eurotiomycetidae</taxon>
        <taxon>Eurotiales</taxon>
        <taxon>Aspergillaceae</taxon>
        <taxon>Aspergillus</taxon>
        <taxon>Aspergillus subgen. Circumdati</taxon>
    </lineage>
</organism>
<evidence type="ECO:0008006" key="3">
    <source>
        <dbReference type="Google" id="ProtNLM"/>
    </source>
</evidence>
<dbReference type="CDD" id="cd09917">
    <property type="entry name" value="F-box_SF"/>
    <property type="match status" value="1"/>
</dbReference>
<dbReference type="SUPFAM" id="SSF81383">
    <property type="entry name" value="F-box domain"/>
    <property type="match status" value="1"/>
</dbReference>
<dbReference type="Proteomes" id="UP000247810">
    <property type="component" value="Unassembled WGS sequence"/>
</dbReference>
<dbReference type="STRING" id="1448320.A0A319DSA1"/>
<evidence type="ECO:0000313" key="1">
    <source>
        <dbReference type="EMBL" id="PYH90958.1"/>
    </source>
</evidence>
<protein>
    <recommendedName>
        <fullName evidence="3">F-box domain-containing protein</fullName>
    </recommendedName>
</protein>
<sequence>MHSSFAAQRALAITELRELIFRHLDWRTLLTSAQRVCRAWNTQIQDSSFLQESLFLLPVKNTQAEKTLNPILMEVFPAFFHQNTDVFPQHKDDELILTDMDLMKNPAKKPAYLRPEASWRRMLVQQPPASGIAAIGASCSPFGYGGHQVVLQIKEDRKGKDGVRMGMLFELLVLDEASGNSGLEILWWNQGGVRKRLVWMMEREATEDPDIMVHSASSSTCTDTDSDFESEQRDTIETIRGDYRSMGLQGEVLGGQWERTVETWQGMWD</sequence>
<dbReference type="InterPro" id="IPR036047">
    <property type="entry name" value="F-box-like_dom_sf"/>
</dbReference>
<keyword evidence="2" id="KW-1185">Reference proteome</keyword>
<dbReference type="AlphaFoldDB" id="A0A319DSA1"/>
<reference evidence="1 2" key="1">
    <citation type="submission" date="2018-02" db="EMBL/GenBank/DDBJ databases">
        <title>The genomes of Aspergillus section Nigri reveals drivers in fungal speciation.</title>
        <authorList>
            <consortium name="DOE Joint Genome Institute"/>
            <person name="Vesth T.C."/>
            <person name="Nybo J."/>
            <person name="Theobald S."/>
            <person name="Brandl J."/>
            <person name="Frisvad J.C."/>
            <person name="Nielsen K.F."/>
            <person name="Lyhne E.K."/>
            <person name="Kogle M.E."/>
            <person name="Kuo A."/>
            <person name="Riley R."/>
            <person name="Clum A."/>
            <person name="Nolan M."/>
            <person name="Lipzen A."/>
            <person name="Salamov A."/>
            <person name="Henrissat B."/>
            <person name="Wiebenga A."/>
            <person name="De vries R.P."/>
            <person name="Grigoriev I.V."/>
            <person name="Mortensen U.H."/>
            <person name="Andersen M.R."/>
            <person name="Baker S.E."/>
        </authorList>
    </citation>
    <scope>NUCLEOTIDE SEQUENCE [LARGE SCALE GENOMIC DNA]</scope>
    <source>
        <strain evidence="1 2">CBS 707.79</strain>
    </source>
</reference>
<name>A0A319DSA1_9EURO</name>
<accession>A0A319DSA1</accession>